<organism evidence="1 2">
    <name type="scientific">Panagrolaimus sp. PS1159</name>
    <dbReference type="NCBI Taxonomy" id="55785"/>
    <lineage>
        <taxon>Eukaryota</taxon>
        <taxon>Metazoa</taxon>
        <taxon>Ecdysozoa</taxon>
        <taxon>Nematoda</taxon>
        <taxon>Chromadorea</taxon>
        <taxon>Rhabditida</taxon>
        <taxon>Tylenchina</taxon>
        <taxon>Panagrolaimomorpha</taxon>
        <taxon>Panagrolaimoidea</taxon>
        <taxon>Panagrolaimidae</taxon>
        <taxon>Panagrolaimus</taxon>
    </lineage>
</organism>
<evidence type="ECO:0000313" key="2">
    <source>
        <dbReference type="WBParaSite" id="PS1159_v2.g1803.t1"/>
    </source>
</evidence>
<sequence length="51" mass="5348">MSTSATIILRAACDSVTHLDGLSVPYSAAENVCARDLVAFVTDSYALHGAY</sequence>
<protein>
    <submittedName>
        <fullName evidence="2">Uncharacterized protein</fullName>
    </submittedName>
</protein>
<accession>A0AC35FJB4</accession>
<name>A0AC35FJB4_9BILA</name>
<evidence type="ECO:0000313" key="1">
    <source>
        <dbReference type="Proteomes" id="UP000887580"/>
    </source>
</evidence>
<dbReference type="WBParaSite" id="PS1159_v2.g1803.t1">
    <property type="protein sequence ID" value="PS1159_v2.g1803.t1"/>
    <property type="gene ID" value="PS1159_v2.g1803"/>
</dbReference>
<proteinExistence type="predicted"/>
<dbReference type="Proteomes" id="UP000887580">
    <property type="component" value="Unplaced"/>
</dbReference>
<reference evidence="2" key="1">
    <citation type="submission" date="2022-11" db="UniProtKB">
        <authorList>
            <consortium name="WormBaseParasite"/>
        </authorList>
    </citation>
    <scope>IDENTIFICATION</scope>
</reference>